<feature type="domain" description="F-box" evidence="2">
    <location>
        <begin position="27"/>
        <end position="73"/>
    </location>
</feature>
<sequence length="352" mass="39280">MATQQEATTSPEGMLDAELPAPPAPHAGILLELPEELLETVILALAPREMMRFARTCRKVYELGHQPHVWSQLCWRVGCAPDDVDKVLSPLATASSATASLEDAPRTEKEQAAEMEKQKAAVRVLKALFAEQTVPRRLAAYEMEGAWLEADYNAPREDPMSCTGTVLRTNVWWLDLSTSLIVPNGVWDILARLRGPTNHWYGAFPDVNVTLTIEYPRHGARPSSETTWHLAQTLTERVVAGAFPSVEFEHWRHPLGPVDVRSPVGYARVTFNMYDHDTSTFKSGMCIDYIEAVRTGDEPRPVHWSDKRPRVPGSMQAPWERQGTAAMRELEETTMTPPPPTATDGQDVCVIM</sequence>
<dbReference type="Proteomes" id="UP000054350">
    <property type="component" value="Unassembled WGS sequence"/>
</dbReference>
<keyword evidence="4" id="KW-1185">Reference proteome</keyword>
<evidence type="ECO:0000313" key="3">
    <source>
        <dbReference type="EMBL" id="KNE60545.1"/>
    </source>
</evidence>
<dbReference type="EMBL" id="GG745336">
    <property type="protein sequence ID" value="KNE60545.1"/>
    <property type="molecule type" value="Genomic_DNA"/>
</dbReference>
<proteinExistence type="predicted"/>
<organism evidence="3 4">
    <name type="scientific">Allomyces macrogynus (strain ATCC 38327)</name>
    <name type="common">Allomyces javanicus var. macrogynus</name>
    <dbReference type="NCBI Taxonomy" id="578462"/>
    <lineage>
        <taxon>Eukaryota</taxon>
        <taxon>Fungi</taxon>
        <taxon>Fungi incertae sedis</taxon>
        <taxon>Blastocladiomycota</taxon>
        <taxon>Blastocladiomycetes</taxon>
        <taxon>Blastocladiales</taxon>
        <taxon>Blastocladiaceae</taxon>
        <taxon>Allomyces</taxon>
    </lineage>
</organism>
<reference evidence="3 4" key="1">
    <citation type="submission" date="2009-11" db="EMBL/GenBank/DDBJ databases">
        <title>Annotation of Allomyces macrogynus ATCC 38327.</title>
        <authorList>
            <consortium name="The Broad Institute Genome Sequencing Platform"/>
            <person name="Russ C."/>
            <person name="Cuomo C."/>
            <person name="Burger G."/>
            <person name="Gray M.W."/>
            <person name="Holland P.W.H."/>
            <person name="King N."/>
            <person name="Lang F.B.F."/>
            <person name="Roger A.J."/>
            <person name="Ruiz-Trillo I."/>
            <person name="Young S.K."/>
            <person name="Zeng Q."/>
            <person name="Gargeya S."/>
            <person name="Fitzgerald M."/>
            <person name="Haas B."/>
            <person name="Abouelleil A."/>
            <person name="Alvarado L."/>
            <person name="Arachchi H.M."/>
            <person name="Berlin A."/>
            <person name="Chapman S.B."/>
            <person name="Gearin G."/>
            <person name="Goldberg J."/>
            <person name="Griggs A."/>
            <person name="Gujja S."/>
            <person name="Hansen M."/>
            <person name="Heiman D."/>
            <person name="Howarth C."/>
            <person name="Larimer J."/>
            <person name="Lui A."/>
            <person name="MacDonald P.J.P."/>
            <person name="McCowen C."/>
            <person name="Montmayeur A."/>
            <person name="Murphy C."/>
            <person name="Neiman D."/>
            <person name="Pearson M."/>
            <person name="Priest M."/>
            <person name="Roberts A."/>
            <person name="Saif S."/>
            <person name="Shea T."/>
            <person name="Sisk P."/>
            <person name="Stolte C."/>
            <person name="Sykes S."/>
            <person name="Wortman J."/>
            <person name="Nusbaum C."/>
            <person name="Birren B."/>
        </authorList>
    </citation>
    <scope>NUCLEOTIDE SEQUENCE [LARGE SCALE GENOMIC DNA]</scope>
    <source>
        <strain evidence="3 4">ATCC 38327</strain>
    </source>
</reference>
<feature type="region of interest" description="Disordered" evidence="1">
    <location>
        <begin position="1"/>
        <end position="21"/>
    </location>
</feature>
<protein>
    <recommendedName>
        <fullName evidence="2">F-box domain-containing protein</fullName>
    </recommendedName>
</protein>
<feature type="compositionally biased region" description="Basic and acidic residues" evidence="1">
    <location>
        <begin position="298"/>
        <end position="309"/>
    </location>
</feature>
<evidence type="ECO:0000259" key="2">
    <source>
        <dbReference type="PROSITE" id="PS50181"/>
    </source>
</evidence>
<gene>
    <name evidence="3" type="ORF">AMAG_05925</name>
</gene>
<dbReference type="InterPro" id="IPR036047">
    <property type="entry name" value="F-box-like_dom_sf"/>
</dbReference>
<dbReference type="SUPFAM" id="SSF81383">
    <property type="entry name" value="F-box domain"/>
    <property type="match status" value="1"/>
</dbReference>
<dbReference type="Gene3D" id="1.20.1280.50">
    <property type="match status" value="1"/>
</dbReference>
<evidence type="ECO:0000313" key="4">
    <source>
        <dbReference type="Proteomes" id="UP000054350"/>
    </source>
</evidence>
<reference evidence="4" key="2">
    <citation type="submission" date="2009-11" db="EMBL/GenBank/DDBJ databases">
        <title>The Genome Sequence of Allomyces macrogynus strain ATCC 38327.</title>
        <authorList>
            <consortium name="The Broad Institute Genome Sequencing Platform"/>
            <person name="Russ C."/>
            <person name="Cuomo C."/>
            <person name="Shea T."/>
            <person name="Young S.K."/>
            <person name="Zeng Q."/>
            <person name="Koehrsen M."/>
            <person name="Haas B."/>
            <person name="Borodovsky M."/>
            <person name="Guigo R."/>
            <person name="Alvarado L."/>
            <person name="Berlin A."/>
            <person name="Borenstein D."/>
            <person name="Chen Z."/>
            <person name="Engels R."/>
            <person name="Freedman E."/>
            <person name="Gellesch M."/>
            <person name="Goldberg J."/>
            <person name="Griggs A."/>
            <person name="Gujja S."/>
            <person name="Heiman D."/>
            <person name="Hepburn T."/>
            <person name="Howarth C."/>
            <person name="Jen D."/>
            <person name="Larson L."/>
            <person name="Lewis B."/>
            <person name="Mehta T."/>
            <person name="Park D."/>
            <person name="Pearson M."/>
            <person name="Roberts A."/>
            <person name="Saif S."/>
            <person name="Shenoy N."/>
            <person name="Sisk P."/>
            <person name="Stolte C."/>
            <person name="Sykes S."/>
            <person name="Walk T."/>
            <person name="White J."/>
            <person name="Yandava C."/>
            <person name="Burger G."/>
            <person name="Gray M.W."/>
            <person name="Holland P.W.H."/>
            <person name="King N."/>
            <person name="Lang F.B.F."/>
            <person name="Roger A.J."/>
            <person name="Ruiz-Trillo I."/>
            <person name="Lander E."/>
            <person name="Nusbaum C."/>
        </authorList>
    </citation>
    <scope>NUCLEOTIDE SEQUENCE [LARGE SCALE GENOMIC DNA]</scope>
    <source>
        <strain evidence="4">ATCC 38327</strain>
    </source>
</reference>
<dbReference type="VEuPathDB" id="FungiDB:AMAG_05925"/>
<feature type="region of interest" description="Disordered" evidence="1">
    <location>
        <begin position="298"/>
        <end position="320"/>
    </location>
</feature>
<dbReference type="OrthoDB" id="5559116at2759"/>
<accession>A0A0L0SDT2</accession>
<feature type="compositionally biased region" description="Polar residues" evidence="1">
    <location>
        <begin position="1"/>
        <end position="11"/>
    </location>
</feature>
<evidence type="ECO:0000256" key="1">
    <source>
        <dbReference type="SAM" id="MobiDB-lite"/>
    </source>
</evidence>
<dbReference type="Pfam" id="PF12937">
    <property type="entry name" value="F-box-like"/>
    <property type="match status" value="1"/>
</dbReference>
<name>A0A0L0SDT2_ALLM3</name>
<dbReference type="InterPro" id="IPR001810">
    <property type="entry name" value="F-box_dom"/>
</dbReference>
<dbReference type="PROSITE" id="PS50181">
    <property type="entry name" value="FBOX"/>
    <property type="match status" value="1"/>
</dbReference>
<dbReference type="AlphaFoldDB" id="A0A0L0SDT2"/>